<dbReference type="InterPro" id="IPR023772">
    <property type="entry name" value="DNA-bd_HTH_TetR-type_CS"/>
</dbReference>
<dbReference type="SUPFAM" id="SSF46689">
    <property type="entry name" value="Homeodomain-like"/>
    <property type="match status" value="1"/>
</dbReference>
<dbReference type="AlphaFoldDB" id="A0A1M7S510"/>
<dbReference type="InterPro" id="IPR036271">
    <property type="entry name" value="Tet_transcr_reg_TetR-rel_C_sf"/>
</dbReference>
<dbReference type="InterPro" id="IPR050109">
    <property type="entry name" value="HTH-type_TetR-like_transc_reg"/>
</dbReference>
<dbReference type="PROSITE" id="PS01081">
    <property type="entry name" value="HTH_TETR_1"/>
    <property type="match status" value="1"/>
</dbReference>
<dbReference type="PRINTS" id="PR00455">
    <property type="entry name" value="HTHTETR"/>
</dbReference>
<dbReference type="Gene3D" id="1.10.10.60">
    <property type="entry name" value="Homeodomain-like"/>
    <property type="match status" value="1"/>
</dbReference>
<dbReference type="SUPFAM" id="SSF48498">
    <property type="entry name" value="Tetracyclin repressor-like, C-terminal domain"/>
    <property type="match status" value="1"/>
</dbReference>
<organism evidence="4 5">
    <name type="scientific">Butyrivibrio hungatei DSM 14810</name>
    <dbReference type="NCBI Taxonomy" id="1121132"/>
    <lineage>
        <taxon>Bacteria</taxon>
        <taxon>Bacillati</taxon>
        <taxon>Bacillota</taxon>
        <taxon>Clostridia</taxon>
        <taxon>Lachnospirales</taxon>
        <taxon>Lachnospiraceae</taxon>
        <taxon>Butyrivibrio</taxon>
    </lineage>
</organism>
<dbReference type="PANTHER" id="PTHR30328">
    <property type="entry name" value="TRANSCRIPTIONAL REPRESSOR"/>
    <property type="match status" value="1"/>
</dbReference>
<gene>
    <name evidence="4" type="ORF">SAMN02745247_00990</name>
</gene>
<sequence length="193" mass="22382">MTILNAALQCFGKFGYEKASVNDIAVAAHISKASMFQYFGSKKQLYIYLLEYCKKVIEEIFEKAHLDSKTDLFDRILASSRMEMESFQNQPFTLQFITSVWEETSPEVADALVILTEEACSFRNDMVLREEDALKFKNPEDARPVFQMLLLMAEGYAARYRGAAAFDFQAVMEDFEENIAILRKNFYKEEYQK</sequence>
<dbReference type="PROSITE" id="PS50977">
    <property type="entry name" value="HTH_TETR_2"/>
    <property type="match status" value="1"/>
</dbReference>
<keyword evidence="1 2" id="KW-0238">DNA-binding</keyword>
<accession>A0A1M7S510</accession>
<feature type="DNA-binding region" description="H-T-H motif" evidence="2">
    <location>
        <begin position="20"/>
        <end position="39"/>
    </location>
</feature>
<proteinExistence type="predicted"/>
<evidence type="ECO:0000313" key="5">
    <source>
        <dbReference type="Proteomes" id="UP000184097"/>
    </source>
</evidence>
<evidence type="ECO:0000259" key="3">
    <source>
        <dbReference type="PROSITE" id="PS50977"/>
    </source>
</evidence>
<reference evidence="4 5" key="1">
    <citation type="submission" date="2016-12" db="EMBL/GenBank/DDBJ databases">
        <authorList>
            <person name="Song W.-J."/>
            <person name="Kurnit D.M."/>
        </authorList>
    </citation>
    <scope>NUCLEOTIDE SEQUENCE [LARGE SCALE GENOMIC DNA]</scope>
    <source>
        <strain evidence="4 5">DSM 14810</strain>
    </source>
</reference>
<name>A0A1M7S510_9FIRM</name>
<dbReference type="InterPro" id="IPR009057">
    <property type="entry name" value="Homeodomain-like_sf"/>
</dbReference>
<dbReference type="GO" id="GO:0006355">
    <property type="term" value="P:regulation of DNA-templated transcription"/>
    <property type="evidence" value="ECO:0007669"/>
    <property type="project" value="UniProtKB-ARBA"/>
</dbReference>
<dbReference type="PANTHER" id="PTHR30328:SF54">
    <property type="entry name" value="HTH-TYPE TRANSCRIPTIONAL REPRESSOR SCO4008"/>
    <property type="match status" value="1"/>
</dbReference>
<dbReference type="InterPro" id="IPR001647">
    <property type="entry name" value="HTH_TetR"/>
</dbReference>
<dbReference type="Pfam" id="PF00440">
    <property type="entry name" value="TetR_N"/>
    <property type="match status" value="1"/>
</dbReference>
<dbReference type="Gene3D" id="1.10.357.10">
    <property type="entry name" value="Tetracycline Repressor, domain 2"/>
    <property type="match status" value="1"/>
</dbReference>
<evidence type="ECO:0000256" key="1">
    <source>
        <dbReference type="ARBA" id="ARBA00023125"/>
    </source>
</evidence>
<dbReference type="EMBL" id="FRDH01000004">
    <property type="protein sequence ID" value="SHN53402.1"/>
    <property type="molecule type" value="Genomic_DNA"/>
</dbReference>
<feature type="domain" description="HTH tetR-type" evidence="3">
    <location>
        <begin position="1"/>
        <end position="57"/>
    </location>
</feature>
<dbReference type="GO" id="GO:0003677">
    <property type="term" value="F:DNA binding"/>
    <property type="evidence" value="ECO:0007669"/>
    <property type="project" value="UniProtKB-UniRule"/>
</dbReference>
<protein>
    <submittedName>
        <fullName evidence="4">Transcriptional regulator, TetR family</fullName>
    </submittedName>
</protein>
<evidence type="ECO:0000256" key="2">
    <source>
        <dbReference type="PROSITE-ProRule" id="PRU00335"/>
    </source>
</evidence>
<dbReference type="Proteomes" id="UP000184097">
    <property type="component" value="Unassembled WGS sequence"/>
</dbReference>
<evidence type="ECO:0000313" key="4">
    <source>
        <dbReference type="EMBL" id="SHN53402.1"/>
    </source>
</evidence>